<dbReference type="InterPro" id="IPR045851">
    <property type="entry name" value="AMP-bd_C_sf"/>
</dbReference>
<dbReference type="Proteomes" id="UP000614996">
    <property type="component" value="Unassembled WGS sequence"/>
</dbReference>
<evidence type="ECO:0000313" key="6">
    <source>
        <dbReference type="Proteomes" id="UP000614996"/>
    </source>
</evidence>
<dbReference type="Pfam" id="PF00501">
    <property type="entry name" value="AMP-binding"/>
    <property type="match status" value="1"/>
</dbReference>
<keyword evidence="2" id="KW-0597">Phosphoprotein</keyword>
<evidence type="ECO:0000256" key="2">
    <source>
        <dbReference type="ARBA" id="ARBA00022553"/>
    </source>
</evidence>
<dbReference type="AlphaFoldDB" id="A0A8J4AA10"/>
<dbReference type="Pfam" id="PF13193">
    <property type="entry name" value="AMP-binding_C"/>
    <property type="match status" value="1"/>
</dbReference>
<dbReference type="InterPro" id="IPR000873">
    <property type="entry name" value="AMP-dep_synth/lig_dom"/>
</dbReference>
<name>A0A8J4AA10_9ACTN</name>
<dbReference type="Pfam" id="PF00550">
    <property type="entry name" value="PP-binding"/>
    <property type="match status" value="1"/>
</dbReference>
<dbReference type="InterPro" id="IPR025110">
    <property type="entry name" value="AMP-bd_C"/>
</dbReference>
<dbReference type="InterPro" id="IPR050237">
    <property type="entry name" value="ATP-dep_AMP-bd_enzyme"/>
</dbReference>
<evidence type="ECO:0000259" key="4">
    <source>
        <dbReference type="PROSITE" id="PS50075"/>
    </source>
</evidence>
<reference evidence="6" key="1">
    <citation type="journal article" date="2021" name="Int. J. Syst. Evol. Microbiol.">
        <title>Actinocatenispora comari sp. nov., an endophytic actinomycete isolated from aerial parts of Comarum salesowianum.</title>
        <authorList>
            <person name="Oyunbileg N."/>
            <person name="Iizaka Y."/>
            <person name="Hamada M."/>
            <person name="Davaapurev B.O."/>
            <person name="Fukumoto A."/>
            <person name="Tsetseg B."/>
            <person name="Kato F."/>
            <person name="Tamura T."/>
            <person name="Batkhuu J."/>
            <person name="Anzai Y."/>
        </authorList>
    </citation>
    <scope>NUCLEOTIDE SEQUENCE [LARGE SCALE GENOMIC DNA]</scope>
    <source>
        <strain evidence="6">NUM-2625</strain>
    </source>
</reference>
<dbReference type="GO" id="GO:0016878">
    <property type="term" value="F:acid-thiol ligase activity"/>
    <property type="evidence" value="ECO:0007669"/>
    <property type="project" value="UniProtKB-ARBA"/>
</dbReference>
<keyword evidence="6" id="KW-1185">Reference proteome</keyword>
<dbReference type="CDD" id="cd04433">
    <property type="entry name" value="AFD_class_I"/>
    <property type="match status" value="1"/>
</dbReference>
<evidence type="ECO:0000313" key="5">
    <source>
        <dbReference type="EMBL" id="GIL26434.1"/>
    </source>
</evidence>
<dbReference type="PANTHER" id="PTHR43767:SF1">
    <property type="entry name" value="NONRIBOSOMAL PEPTIDE SYNTHASE PES1 (EUROFUNG)-RELATED"/>
    <property type="match status" value="1"/>
</dbReference>
<dbReference type="PANTHER" id="PTHR43767">
    <property type="entry name" value="LONG-CHAIN-FATTY-ACID--COA LIGASE"/>
    <property type="match status" value="1"/>
</dbReference>
<protein>
    <recommendedName>
        <fullName evidence="4">Carrier domain-containing protein</fullName>
    </recommendedName>
</protein>
<dbReference type="PROSITE" id="PS50075">
    <property type="entry name" value="CARRIER"/>
    <property type="match status" value="1"/>
</dbReference>
<dbReference type="InterPro" id="IPR009081">
    <property type="entry name" value="PP-bd_ACP"/>
</dbReference>
<dbReference type="InterPro" id="IPR042099">
    <property type="entry name" value="ANL_N_sf"/>
</dbReference>
<proteinExistence type="predicted"/>
<accession>A0A8J4AA10</accession>
<dbReference type="EMBL" id="BOPO01000023">
    <property type="protein sequence ID" value="GIL26434.1"/>
    <property type="molecule type" value="Genomic_DNA"/>
</dbReference>
<keyword evidence="1" id="KW-0596">Phosphopantetheine</keyword>
<dbReference type="SUPFAM" id="SSF47336">
    <property type="entry name" value="ACP-like"/>
    <property type="match status" value="1"/>
</dbReference>
<dbReference type="SUPFAM" id="SSF56801">
    <property type="entry name" value="Acetyl-CoA synthetase-like"/>
    <property type="match status" value="1"/>
</dbReference>
<dbReference type="PROSITE" id="PS00012">
    <property type="entry name" value="PHOSPHOPANTETHEINE"/>
    <property type="match status" value="1"/>
</dbReference>
<feature type="domain" description="Carrier" evidence="4">
    <location>
        <begin position="510"/>
        <end position="584"/>
    </location>
</feature>
<dbReference type="RefSeq" id="WP_207124226.1">
    <property type="nucleotide sequence ID" value="NZ_BOPO01000023.1"/>
</dbReference>
<comment type="caution">
    <text evidence="5">The sequence shown here is derived from an EMBL/GenBank/DDBJ whole genome shotgun (WGS) entry which is preliminary data.</text>
</comment>
<dbReference type="Gene3D" id="3.30.300.30">
    <property type="match status" value="1"/>
</dbReference>
<dbReference type="InterPro" id="IPR036736">
    <property type="entry name" value="ACP-like_sf"/>
</dbReference>
<dbReference type="Gene3D" id="1.10.1200.10">
    <property type="entry name" value="ACP-like"/>
    <property type="match status" value="1"/>
</dbReference>
<feature type="compositionally biased region" description="Basic and acidic residues" evidence="3">
    <location>
        <begin position="127"/>
        <end position="142"/>
    </location>
</feature>
<dbReference type="Gene3D" id="3.40.50.12780">
    <property type="entry name" value="N-terminal domain of ligase-like"/>
    <property type="match status" value="1"/>
</dbReference>
<feature type="region of interest" description="Disordered" evidence="3">
    <location>
        <begin position="127"/>
        <end position="148"/>
    </location>
</feature>
<evidence type="ECO:0000256" key="3">
    <source>
        <dbReference type="SAM" id="MobiDB-lite"/>
    </source>
</evidence>
<evidence type="ECO:0000256" key="1">
    <source>
        <dbReference type="ARBA" id="ARBA00022450"/>
    </source>
</evidence>
<organism evidence="5 6">
    <name type="scientific">Actinocatenispora comari</name>
    <dbReference type="NCBI Taxonomy" id="2807577"/>
    <lineage>
        <taxon>Bacteria</taxon>
        <taxon>Bacillati</taxon>
        <taxon>Actinomycetota</taxon>
        <taxon>Actinomycetes</taxon>
        <taxon>Micromonosporales</taxon>
        <taxon>Micromonosporaceae</taxon>
        <taxon>Actinocatenispora</taxon>
    </lineage>
</organism>
<sequence>MPNTSGARGMAEILRARALAEPDTPIITVVGRAPLTFAAWESAATAFAERLARLHLAAGSPLLLRFGSPQWDRYAVAYLGAILAGHPAVPLSASVTEREARRIGAECSATAIVACDELGELSVEPCAEDRSRDGSHRTDADHGPASPADEVLEILATSGSTDGTGRLVACTWKDFRANLDSVGDDRLGRRARLGHAFPVGTNAGQLILHSTLRPRTPCVVVAAGTQPENLRSLVDAGGANILSLTPTDARALVRSVRVAPLARADSVFGVFLTGAAADAKLSGELARSFPTARVINIYGLTEGGTASICARFTGDPTRLGQPSPGTEVKTVVPAGEPLPPGCTGEIWIRKNNGSYRRYLDQPSDGCAPSDGGWIRTGDLGRIDADGTVYLIGRSKDIVIRGGANISCAEVEAAYHSCPEVREVAVLGVDDELLGEDLVAVVVPEGPASEESIRGLLDGAIDRMKIPSRIHLVDELPRLRSGKVDKNALRDMVQHELSSRAWSGGQEPGPGDREALSRAMRDIWERALRRKVSDRDDFYAMGGDSLATVGILSAAEAHLGFGVDLADVYPFGTLDDFVEALRRVLANRRIPDRSVD</sequence>
<dbReference type="InterPro" id="IPR006162">
    <property type="entry name" value="Ppantetheine_attach_site"/>
</dbReference>
<gene>
    <name evidence="5" type="ORF">NUM_16880</name>
</gene>